<keyword evidence="3 12" id="KW-0808">Transferase</keyword>
<dbReference type="CDD" id="cd02213">
    <property type="entry name" value="cupin_PMI_typeII_C"/>
    <property type="match status" value="1"/>
</dbReference>
<dbReference type="SUPFAM" id="SSF51182">
    <property type="entry name" value="RmlC-like cupins"/>
    <property type="match status" value="1"/>
</dbReference>
<dbReference type="Pfam" id="PF22640">
    <property type="entry name" value="ManC_GMP_beta-helix"/>
    <property type="match status" value="1"/>
</dbReference>
<evidence type="ECO:0000256" key="6">
    <source>
        <dbReference type="ARBA" id="ARBA00023134"/>
    </source>
</evidence>
<evidence type="ECO:0000256" key="4">
    <source>
        <dbReference type="ARBA" id="ARBA00022695"/>
    </source>
</evidence>
<dbReference type="InterPro" id="IPR006375">
    <property type="entry name" value="Man1P_GuaTrfase/Man6P_Isoase"/>
</dbReference>
<evidence type="ECO:0000313" key="13">
    <source>
        <dbReference type="Proteomes" id="UP000535509"/>
    </source>
</evidence>
<dbReference type="InterPro" id="IPR005835">
    <property type="entry name" value="NTP_transferase_dom"/>
</dbReference>
<keyword evidence="4 12" id="KW-0548">Nucleotidyltransferase</keyword>
<dbReference type="GeneID" id="61063948"/>
<dbReference type="InterPro" id="IPR001538">
    <property type="entry name" value="Man6P_isomerase-2_C"/>
</dbReference>
<dbReference type="NCBIfam" id="TIGR01479">
    <property type="entry name" value="GMP_PMI"/>
    <property type="match status" value="1"/>
</dbReference>
<dbReference type="PANTHER" id="PTHR46390">
    <property type="entry name" value="MANNOSE-1-PHOSPHATE GUANYLYLTRANSFERASE"/>
    <property type="match status" value="1"/>
</dbReference>
<dbReference type="GO" id="GO:0016853">
    <property type="term" value="F:isomerase activity"/>
    <property type="evidence" value="ECO:0007669"/>
    <property type="project" value="UniProtKB-KW"/>
</dbReference>
<reference evidence="12 13" key="1">
    <citation type="submission" date="2018-06" db="EMBL/GenBank/DDBJ databases">
        <authorList>
            <consortium name="PulseNet: The National Subtyping Network for Foodborne Disease Surveillance"/>
            <person name="Tarr C.L."/>
            <person name="Trees E."/>
            <person name="Katz L.S."/>
            <person name="Carleton-Romer H.A."/>
            <person name="Stroika S."/>
            <person name="Kucerova Z."/>
            <person name="Roache K.F."/>
            <person name="Sabol A.L."/>
            <person name="Besser J."/>
            <person name="Gerner-Smidt P."/>
        </authorList>
    </citation>
    <scope>NUCLEOTIDE SEQUENCE [LARGE SCALE GENOMIC DNA]</scope>
    <source>
        <strain evidence="12 13">PNUSAC001503</strain>
    </source>
</reference>
<dbReference type="SUPFAM" id="SSF53448">
    <property type="entry name" value="Nucleotide-diphospho-sugar transferases"/>
    <property type="match status" value="1"/>
</dbReference>
<comment type="similarity">
    <text evidence="1 8">Belongs to the mannose-6-phosphate isomerase type 2 family.</text>
</comment>
<dbReference type="InterPro" id="IPR029044">
    <property type="entry name" value="Nucleotide-diphossugar_trans"/>
</dbReference>
<dbReference type="InterPro" id="IPR011051">
    <property type="entry name" value="RmlC_Cupin_sf"/>
</dbReference>
<dbReference type="InterPro" id="IPR049577">
    <property type="entry name" value="GMPP_N"/>
</dbReference>
<keyword evidence="12" id="KW-0413">Isomerase</keyword>
<accession>A0A5L4IPE9</accession>
<feature type="domain" description="MannoseP isomerase/GMP-like beta-helix" evidence="11">
    <location>
        <begin position="272"/>
        <end position="317"/>
    </location>
</feature>
<evidence type="ECO:0000256" key="7">
    <source>
        <dbReference type="ARBA" id="ARBA00047343"/>
    </source>
</evidence>
<evidence type="ECO:0000256" key="3">
    <source>
        <dbReference type="ARBA" id="ARBA00022679"/>
    </source>
</evidence>
<dbReference type="InterPro" id="IPR054566">
    <property type="entry name" value="ManC/GMP-like_b-helix"/>
</dbReference>
<dbReference type="GO" id="GO:0005525">
    <property type="term" value="F:GTP binding"/>
    <property type="evidence" value="ECO:0007669"/>
    <property type="project" value="UniProtKB-KW"/>
</dbReference>
<dbReference type="GO" id="GO:0009298">
    <property type="term" value="P:GDP-mannose biosynthetic process"/>
    <property type="evidence" value="ECO:0007669"/>
    <property type="project" value="TreeGrafter"/>
</dbReference>
<keyword evidence="5" id="KW-0547">Nucleotide-binding</keyword>
<dbReference type="RefSeq" id="WP_011731695.1">
    <property type="nucleotide sequence ID" value="NZ_AACCWR020000028.1"/>
</dbReference>
<dbReference type="Pfam" id="PF00483">
    <property type="entry name" value="NTP_transferase"/>
    <property type="match status" value="1"/>
</dbReference>
<sequence length="444" mass="50299">MTNVILCGGSGTRLWPLSRALLPKQFVKIFDNDSLFSKTLKRNTFAENRIIICNESHYFLALDECGGNSAKFILEPFGKNTAAPIVFCALSVDKDEILLVTPSDHLIELEDEYNRSIKAAVELANDGKLVTFGITPNEPNIGYGYIKADGNNVKSFIEKPSLKKAKELLAQGDCYFNSGMFCFKAGVFIDQMQKYAPNILEQARQAILNVENNSDIMRIKPQYMQNIDDISIDYALMQKSENIAMVPLNARWSDMGSFDELSKKVQSSPSTSIDANNNFVISYKNSALVDVDDLIIVDTKDALLVTKKGSSQKVKNVYNLIKKTNPNLCEIHTKAYRPWGSYEVLEDAPNFKIKKIIVKPYKRLSLQKHLHRSEHWVVVSGEALVTIDYKETLLKNNQSIYIEKQKLHRLENKLDTDLILIEVQVGDYLGEDDIIRIEDDYSRT</sequence>
<feature type="domain" description="Mannose-6-phosphate isomerase type II C-terminal" evidence="10">
    <location>
        <begin position="327"/>
        <end position="439"/>
    </location>
</feature>
<dbReference type="Gene3D" id="3.90.550.10">
    <property type="entry name" value="Spore Coat Polysaccharide Biosynthesis Protein SpsA, Chain A"/>
    <property type="match status" value="1"/>
</dbReference>
<protein>
    <recommendedName>
        <fullName evidence="2">mannose-1-phosphate guanylyltransferase</fullName>
        <ecNumber evidence="2">2.7.7.13</ecNumber>
    </recommendedName>
</protein>
<dbReference type="EMBL" id="AABTCC010000001">
    <property type="protein sequence ID" value="EAI8858359.1"/>
    <property type="molecule type" value="Genomic_DNA"/>
</dbReference>
<dbReference type="Gene3D" id="2.60.120.10">
    <property type="entry name" value="Jelly Rolls"/>
    <property type="match status" value="1"/>
</dbReference>
<evidence type="ECO:0000256" key="1">
    <source>
        <dbReference type="ARBA" id="ARBA00006115"/>
    </source>
</evidence>
<evidence type="ECO:0000256" key="5">
    <source>
        <dbReference type="ARBA" id="ARBA00022741"/>
    </source>
</evidence>
<evidence type="ECO:0000259" key="11">
    <source>
        <dbReference type="Pfam" id="PF22640"/>
    </source>
</evidence>
<dbReference type="AlphaFoldDB" id="A0A5L4IPE9"/>
<dbReference type="FunFam" id="2.60.120.10:FF:000032">
    <property type="entry name" value="Mannose-1-phosphate guanylyltransferase/mannose-6-phosphate isomerase"/>
    <property type="match status" value="1"/>
</dbReference>
<feature type="domain" description="Nucleotidyl transferase" evidence="9">
    <location>
        <begin position="3"/>
        <end position="263"/>
    </location>
</feature>
<comment type="caution">
    <text evidence="12">The sequence shown here is derived from an EMBL/GenBank/DDBJ whole genome shotgun (WGS) entry which is preliminary data.</text>
</comment>
<dbReference type="GO" id="GO:0004475">
    <property type="term" value="F:mannose-1-phosphate guanylyltransferase (GTP) activity"/>
    <property type="evidence" value="ECO:0007669"/>
    <property type="project" value="UniProtKB-EC"/>
</dbReference>
<evidence type="ECO:0000259" key="10">
    <source>
        <dbReference type="Pfam" id="PF01050"/>
    </source>
</evidence>
<dbReference type="PANTHER" id="PTHR46390:SF1">
    <property type="entry name" value="MANNOSE-1-PHOSPHATE GUANYLYLTRANSFERASE"/>
    <property type="match status" value="1"/>
</dbReference>
<gene>
    <name evidence="12" type="ORF">CX802_00660</name>
</gene>
<keyword evidence="13" id="KW-1185">Reference proteome</keyword>
<evidence type="ECO:0000256" key="8">
    <source>
        <dbReference type="RuleBase" id="RU004190"/>
    </source>
</evidence>
<keyword evidence="6" id="KW-0342">GTP-binding</keyword>
<dbReference type="GO" id="GO:0000271">
    <property type="term" value="P:polysaccharide biosynthetic process"/>
    <property type="evidence" value="ECO:0007669"/>
    <property type="project" value="InterPro"/>
</dbReference>
<dbReference type="InterPro" id="IPR051161">
    <property type="entry name" value="Mannose-6P_isomerase_type2"/>
</dbReference>
<evidence type="ECO:0000256" key="2">
    <source>
        <dbReference type="ARBA" id="ARBA00012387"/>
    </source>
</evidence>
<organism evidence="12 13">
    <name type="scientific">Campylobacter fetus</name>
    <dbReference type="NCBI Taxonomy" id="196"/>
    <lineage>
        <taxon>Bacteria</taxon>
        <taxon>Pseudomonadati</taxon>
        <taxon>Campylobacterota</taxon>
        <taxon>Epsilonproteobacteria</taxon>
        <taxon>Campylobacterales</taxon>
        <taxon>Campylobacteraceae</taxon>
        <taxon>Campylobacter</taxon>
    </lineage>
</organism>
<dbReference type="CDD" id="cd02509">
    <property type="entry name" value="GDP-M1P_Guanylyltransferase"/>
    <property type="match status" value="1"/>
</dbReference>
<evidence type="ECO:0000259" key="9">
    <source>
        <dbReference type="Pfam" id="PF00483"/>
    </source>
</evidence>
<dbReference type="EC" id="2.7.7.13" evidence="2"/>
<dbReference type="InterPro" id="IPR014710">
    <property type="entry name" value="RmlC-like_jellyroll"/>
</dbReference>
<dbReference type="Proteomes" id="UP000535509">
    <property type="component" value="Unassembled WGS sequence"/>
</dbReference>
<evidence type="ECO:0000313" key="12">
    <source>
        <dbReference type="EMBL" id="EAI8858359.1"/>
    </source>
</evidence>
<dbReference type="OMA" id="WSDLGNF"/>
<dbReference type="Pfam" id="PF01050">
    <property type="entry name" value="MannoseP_isomer"/>
    <property type="match status" value="1"/>
</dbReference>
<comment type="catalytic activity">
    <reaction evidence="7">
        <text>alpha-D-mannose 1-phosphate + GTP + H(+) = GDP-alpha-D-mannose + diphosphate</text>
        <dbReference type="Rhea" id="RHEA:15229"/>
        <dbReference type="ChEBI" id="CHEBI:15378"/>
        <dbReference type="ChEBI" id="CHEBI:33019"/>
        <dbReference type="ChEBI" id="CHEBI:37565"/>
        <dbReference type="ChEBI" id="CHEBI:57527"/>
        <dbReference type="ChEBI" id="CHEBI:58409"/>
        <dbReference type="EC" id="2.7.7.13"/>
    </reaction>
</comment>
<proteinExistence type="inferred from homology"/>
<name>A0A5L4IPE9_CAMFE</name>